<proteinExistence type="predicted"/>
<dbReference type="EMBL" id="JACMSC010000013">
    <property type="protein sequence ID" value="KAG6493209.1"/>
    <property type="molecule type" value="Genomic_DNA"/>
</dbReference>
<keyword evidence="3" id="KW-1185">Reference proteome</keyword>
<sequence length="69" mass="7267">MPREGGDLHVDECDGGDGDLQVPAGGGGRASNGAQVVDNLSHEEWIQVILPSPRLELDLAALSKSRECK</sequence>
<protein>
    <submittedName>
        <fullName evidence="2">Uncharacterized protein</fullName>
    </submittedName>
</protein>
<name>A0A8J5FSW2_ZINOF</name>
<reference evidence="2 3" key="1">
    <citation type="submission" date="2020-08" db="EMBL/GenBank/DDBJ databases">
        <title>Plant Genome Project.</title>
        <authorList>
            <person name="Zhang R.-G."/>
        </authorList>
    </citation>
    <scope>NUCLEOTIDE SEQUENCE [LARGE SCALE GENOMIC DNA]</scope>
    <source>
        <tissue evidence="2">Rhizome</tissue>
    </source>
</reference>
<feature type="region of interest" description="Disordered" evidence="1">
    <location>
        <begin position="1"/>
        <end position="34"/>
    </location>
</feature>
<evidence type="ECO:0000313" key="2">
    <source>
        <dbReference type="EMBL" id="KAG6493209.1"/>
    </source>
</evidence>
<gene>
    <name evidence="2" type="ORF">ZIOFF_048186</name>
</gene>
<organism evidence="2 3">
    <name type="scientific">Zingiber officinale</name>
    <name type="common">Ginger</name>
    <name type="synonym">Amomum zingiber</name>
    <dbReference type="NCBI Taxonomy" id="94328"/>
    <lineage>
        <taxon>Eukaryota</taxon>
        <taxon>Viridiplantae</taxon>
        <taxon>Streptophyta</taxon>
        <taxon>Embryophyta</taxon>
        <taxon>Tracheophyta</taxon>
        <taxon>Spermatophyta</taxon>
        <taxon>Magnoliopsida</taxon>
        <taxon>Liliopsida</taxon>
        <taxon>Zingiberales</taxon>
        <taxon>Zingiberaceae</taxon>
        <taxon>Zingiber</taxon>
    </lineage>
</organism>
<comment type="caution">
    <text evidence="2">The sequence shown here is derived from an EMBL/GenBank/DDBJ whole genome shotgun (WGS) entry which is preliminary data.</text>
</comment>
<feature type="compositionally biased region" description="Basic and acidic residues" evidence="1">
    <location>
        <begin position="1"/>
        <end position="12"/>
    </location>
</feature>
<dbReference type="Proteomes" id="UP000734854">
    <property type="component" value="Unassembled WGS sequence"/>
</dbReference>
<evidence type="ECO:0000256" key="1">
    <source>
        <dbReference type="SAM" id="MobiDB-lite"/>
    </source>
</evidence>
<accession>A0A8J5FSW2</accession>
<evidence type="ECO:0000313" key="3">
    <source>
        <dbReference type="Proteomes" id="UP000734854"/>
    </source>
</evidence>
<dbReference type="AlphaFoldDB" id="A0A8J5FSW2"/>